<sequence length="153" mass="16863">MAAGQDARPFRWHYDELDDKNFQLHGRTLLLFLLLLLAAFLFFLLLCLYVRWSCRHRPSPTGLEGGGVGGDGGLEAVAVKRLPMTVRRGGEAACSICLSVVTVGEKERVLPGCGHGFHPECIDEWLQKRSSCPLCRARIGGSGEEKEDPPEEV</sequence>
<dbReference type="InterPro" id="IPR001841">
    <property type="entry name" value="Znf_RING"/>
</dbReference>
<comment type="subcellular location">
    <subcellularLocation>
        <location evidence="1">Membrane</location>
    </subcellularLocation>
</comment>
<dbReference type="UniPathway" id="UPA00143"/>
<keyword evidence="5" id="KW-0862">Zinc</keyword>
<keyword evidence="7 9" id="KW-0472">Membrane</keyword>
<dbReference type="SUPFAM" id="SSF57850">
    <property type="entry name" value="RING/U-box"/>
    <property type="match status" value="1"/>
</dbReference>
<reference evidence="11 12" key="1">
    <citation type="journal article" date="2020" name="Nat. Food">
        <title>A phased Vanilla planifolia genome enables genetic improvement of flavour and production.</title>
        <authorList>
            <person name="Hasing T."/>
            <person name="Tang H."/>
            <person name="Brym M."/>
            <person name="Khazi F."/>
            <person name="Huang T."/>
            <person name="Chambers A.H."/>
        </authorList>
    </citation>
    <scope>NUCLEOTIDE SEQUENCE [LARGE SCALE GENOMIC DNA]</scope>
    <source>
        <tissue evidence="11">Leaf</tissue>
    </source>
</reference>
<name>A0A835Q2N7_VANPL</name>
<evidence type="ECO:0000256" key="6">
    <source>
        <dbReference type="ARBA" id="ARBA00022989"/>
    </source>
</evidence>
<evidence type="ECO:0000256" key="5">
    <source>
        <dbReference type="ARBA" id="ARBA00022833"/>
    </source>
</evidence>
<keyword evidence="6 9" id="KW-1133">Transmembrane helix</keyword>
<dbReference type="GO" id="GO:0016567">
    <property type="term" value="P:protein ubiquitination"/>
    <property type="evidence" value="ECO:0007669"/>
    <property type="project" value="UniProtKB-UniPathway"/>
</dbReference>
<evidence type="ECO:0000256" key="4">
    <source>
        <dbReference type="ARBA" id="ARBA00022771"/>
    </source>
</evidence>
<evidence type="ECO:0000256" key="8">
    <source>
        <dbReference type="PROSITE-ProRule" id="PRU00175"/>
    </source>
</evidence>
<evidence type="ECO:0000256" key="1">
    <source>
        <dbReference type="ARBA" id="ARBA00004370"/>
    </source>
</evidence>
<evidence type="ECO:0000256" key="7">
    <source>
        <dbReference type="ARBA" id="ARBA00023136"/>
    </source>
</evidence>
<dbReference type="PANTHER" id="PTHR46539:SF25">
    <property type="entry name" value="(WILD MALAYSIAN BANANA) HYPOTHETICAL PROTEIN"/>
    <property type="match status" value="1"/>
</dbReference>
<keyword evidence="4 8" id="KW-0863">Zinc-finger</keyword>
<evidence type="ECO:0000259" key="10">
    <source>
        <dbReference type="PROSITE" id="PS50089"/>
    </source>
</evidence>
<dbReference type="EMBL" id="JADCNM010000012">
    <property type="protein sequence ID" value="KAG0460332.1"/>
    <property type="molecule type" value="Genomic_DNA"/>
</dbReference>
<accession>A0A835Q2N7</accession>
<organism evidence="11 12">
    <name type="scientific">Vanilla planifolia</name>
    <name type="common">Vanilla</name>
    <dbReference type="NCBI Taxonomy" id="51239"/>
    <lineage>
        <taxon>Eukaryota</taxon>
        <taxon>Viridiplantae</taxon>
        <taxon>Streptophyta</taxon>
        <taxon>Embryophyta</taxon>
        <taxon>Tracheophyta</taxon>
        <taxon>Spermatophyta</taxon>
        <taxon>Magnoliopsida</taxon>
        <taxon>Liliopsida</taxon>
        <taxon>Asparagales</taxon>
        <taxon>Orchidaceae</taxon>
        <taxon>Vanilloideae</taxon>
        <taxon>Vanilleae</taxon>
        <taxon>Vanilla</taxon>
    </lineage>
</organism>
<dbReference type="PROSITE" id="PS50089">
    <property type="entry name" value="ZF_RING_2"/>
    <property type="match status" value="1"/>
</dbReference>
<dbReference type="AlphaFoldDB" id="A0A835Q2N7"/>
<dbReference type="PANTHER" id="PTHR46539">
    <property type="entry name" value="E3 UBIQUITIN-PROTEIN LIGASE ATL42"/>
    <property type="match status" value="1"/>
</dbReference>
<evidence type="ECO:0000313" key="11">
    <source>
        <dbReference type="EMBL" id="KAG0460332.1"/>
    </source>
</evidence>
<evidence type="ECO:0000313" key="12">
    <source>
        <dbReference type="Proteomes" id="UP000639772"/>
    </source>
</evidence>
<dbReference type="SMART" id="SM00184">
    <property type="entry name" value="RING"/>
    <property type="match status" value="1"/>
</dbReference>
<evidence type="ECO:0000256" key="9">
    <source>
        <dbReference type="SAM" id="Phobius"/>
    </source>
</evidence>
<dbReference type="Gene3D" id="3.30.40.10">
    <property type="entry name" value="Zinc/RING finger domain, C3HC4 (zinc finger)"/>
    <property type="match status" value="1"/>
</dbReference>
<protein>
    <recommendedName>
        <fullName evidence="10">RING-type domain-containing protein</fullName>
    </recommendedName>
</protein>
<dbReference type="Pfam" id="PF13639">
    <property type="entry name" value="zf-RING_2"/>
    <property type="match status" value="1"/>
</dbReference>
<dbReference type="GO" id="GO:0016020">
    <property type="term" value="C:membrane"/>
    <property type="evidence" value="ECO:0007669"/>
    <property type="project" value="UniProtKB-SubCell"/>
</dbReference>
<keyword evidence="3" id="KW-0479">Metal-binding</keyword>
<evidence type="ECO:0000256" key="2">
    <source>
        <dbReference type="ARBA" id="ARBA00022692"/>
    </source>
</evidence>
<dbReference type="Proteomes" id="UP000639772">
    <property type="component" value="Chromosome 12"/>
</dbReference>
<keyword evidence="2 9" id="KW-0812">Transmembrane</keyword>
<gene>
    <name evidence="11" type="ORF">HPP92_023460</name>
</gene>
<feature type="domain" description="RING-type" evidence="10">
    <location>
        <begin position="94"/>
        <end position="136"/>
    </location>
</feature>
<dbReference type="OrthoDB" id="8062037at2759"/>
<proteinExistence type="predicted"/>
<evidence type="ECO:0000256" key="3">
    <source>
        <dbReference type="ARBA" id="ARBA00022723"/>
    </source>
</evidence>
<dbReference type="GO" id="GO:0008270">
    <property type="term" value="F:zinc ion binding"/>
    <property type="evidence" value="ECO:0007669"/>
    <property type="project" value="UniProtKB-KW"/>
</dbReference>
<comment type="caution">
    <text evidence="11">The sequence shown here is derived from an EMBL/GenBank/DDBJ whole genome shotgun (WGS) entry which is preliminary data.</text>
</comment>
<dbReference type="InterPro" id="IPR013083">
    <property type="entry name" value="Znf_RING/FYVE/PHD"/>
</dbReference>
<feature type="transmembrane region" description="Helical" evidence="9">
    <location>
        <begin position="29"/>
        <end position="50"/>
    </location>
</feature>